<keyword evidence="2" id="KW-1185">Reference proteome</keyword>
<sequence length="342" mass="39602">MEGVTVTHLLENSKDSLSDNKVIELQDQNGLTVWFGRYFFKDICTTGICRMVRLWIFWDGTGHYLGIQLDENDPLTKSDHTPFGLQDYTRLDEIMADTVSILKDLRYEDLTVEQKVDKEEKGIFEVDGYSSATAPSLKEYVVDDAVFTCYTLWHTVYGETKAYIDDLLKERINPGYIEHLMNGDSNQQLFALENIRQQNKYFPEFESRILDFITSENKDIAEKGISLITPEYLTDLKKQPRFVGLIKDARPAVKYEIIYKMQLVDDVSPDAIILLLDLFYAGDISQGALNHIFRIIEKQMATDKSIRENKSIQKRLEKLASQPDPYISRLTRNFIENTSWLD</sequence>
<protein>
    <submittedName>
        <fullName evidence="1">Uncharacterized protein</fullName>
    </submittedName>
</protein>
<reference evidence="1 2" key="1">
    <citation type="submission" date="2016-08" db="EMBL/GenBank/DDBJ databases">
        <authorList>
            <person name="Seilhamer J.J."/>
        </authorList>
    </citation>
    <scope>NUCLEOTIDE SEQUENCE [LARGE SCALE GENOMIC DNA]</scope>
    <source>
        <strain evidence="1">M3/6</strain>
    </source>
</reference>
<gene>
    <name evidence="1" type="ORF">PSM36_1233</name>
</gene>
<name>A0A1R3T662_9BACT</name>
<dbReference type="STRING" id="1642647.PSM36_1233"/>
<proteinExistence type="predicted"/>
<evidence type="ECO:0000313" key="1">
    <source>
        <dbReference type="EMBL" id="SCD20057.1"/>
    </source>
</evidence>
<accession>A0A1R3T662</accession>
<dbReference type="KEGG" id="psac:PSM36_1233"/>
<dbReference type="Proteomes" id="UP000187464">
    <property type="component" value="Chromosome I"/>
</dbReference>
<evidence type="ECO:0000313" key="2">
    <source>
        <dbReference type="Proteomes" id="UP000187464"/>
    </source>
</evidence>
<dbReference type="AlphaFoldDB" id="A0A1R3T662"/>
<organism evidence="1 2">
    <name type="scientific">Proteiniphilum saccharofermentans</name>
    <dbReference type="NCBI Taxonomy" id="1642647"/>
    <lineage>
        <taxon>Bacteria</taxon>
        <taxon>Pseudomonadati</taxon>
        <taxon>Bacteroidota</taxon>
        <taxon>Bacteroidia</taxon>
        <taxon>Bacteroidales</taxon>
        <taxon>Dysgonomonadaceae</taxon>
        <taxon>Proteiniphilum</taxon>
    </lineage>
</organism>
<dbReference type="EMBL" id="LT605205">
    <property type="protein sequence ID" value="SCD20057.1"/>
    <property type="molecule type" value="Genomic_DNA"/>
</dbReference>